<dbReference type="InterPro" id="IPR002881">
    <property type="entry name" value="DUF58"/>
</dbReference>
<dbReference type="AlphaFoldDB" id="A0A066U5J2"/>
<dbReference type="OrthoDB" id="845740at2"/>
<dbReference type="Pfam" id="PF01882">
    <property type="entry name" value="DUF58"/>
    <property type="match status" value="1"/>
</dbReference>
<evidence type="ECO:0000313" key="3">
    <source>
        <dbReference type="Proteomes" id="UP000027345"/>
    </source>
</evidence>
<comment type="caution">
    <text evidence="2">The sequence shown here is derived from an EMBL/GenBank/DDBJ whole genome shotgun (WGS) entry which is preliminary data.</text>
</comment>
<dbReference type="eggNOG" id="COG1721">
    <property type="taxonomic scope" value="Bacteria"/>
</dbReference>
<evidence type="ECO:0000313" key="2">
    <source>
        <dbReference type="EMBL" id="KDN19399.1"/>
    </source>
</evidence>
<accession>A0A066U5J2</accession>
<reference evidence="2 3" key="1">
    <citation type="submission" date="2014-05" db="EMBL/GenBank/DDBJ databases">
        <title>Draft genome sequence of Amycolatopsis rifamycinica DSM 46095.</title>
        <authorList>
            <person name="Lal R."/>
            <person name="Saxena A."/>
            <person name="Kumari R."/>
            <person name="Mukherjee U."/>
            <person name="Singh P."/>
            <person name="Sangwan N."/>
            <person name="Mahato N.K."/>
        </authorList>
    </citation>
    <scope>NUCLEOTIDE SEQUENCE [LARGE SCALE GENOMIC DNA]</scope>
    <source>
        <strain evidence="2 3">DSM 46095</strain>
    </source>
</reference>
<proteinExistence type="predicted"/>
<organism evidence="2 3">
    <name type="scientific">Amycolatopsis rifamycinica</name>
    <dbReference type="NCBI Taxonomy" id="287986"/>
    <lineage>
        <taxon>Bacteria</taxon>
        <taxon>Bacillati</taxon>
        <taxon>Actinomycetota</taxon>
        <taxon>Actinomycetes</taxon>
        <taxon>Pseudonocardiales</taxon>
        <taxon>Pseudonocardiaceae</taxon>
        <taxon>Amycolatopsis</taxon>
    </lineage>
</organism>
<name>A0A066U5J2_9PSEU</name>
<protein>
    <recommendedName>
        <fullName evidence="1">DUF58 domain-containing protein</fullName>
    </recommendedName>
</protein>
<dbReference type="Proteomes" id="UP000027345">
    <property type="component" value="Unassembled WGS sequence"/>
</dbReference>
<dbReference type="EMBL" id="JMQI01000054">
    <property type="protein sequence ID" value="KDN19399.1"/>
    <property type="molecule type" value="Genomic_DNA"/>
</dbReference>
<dbReference type="STRING" id="287986.DV20_25830"/>
<gene>
    <name evidence="2" type="ORF">DV20_25830</name>
</gene>
<dbReference type="RefSeq" id="WP_043784407.1">
    <property type="nucleotide sequence ID" value="NZ_JMQI01000054.1"/>
</dbReference>
<feature type="domain" description="DUF58" evidence="1">
    <location>
        <begin position="192"/>
        <end position="391"/>
    </location>
</feature>
<sequence>MAVTGRLGLLALFGALVVGLLLPSATGILVVGAVLLVLVVADLVLAGSVRALRFSRSGDTSVRLGEPCEVTLVVANPGRRPVRGQLRDAWPPSAGASDRHAVRVPAGERRALVTALRPTRRGDRTAARVTVRSVGPLGLAARQGSHAVPWTVRVLPPFHSRKHLPSRLARLQQLDGRNAVLIRGQGTEFDSLREYVIGDDVRSIDWRATARAADVMVRTWRPERDRHVVLVLDTGRVSAGRVGDAPRLDAAMDAALLLAALATRAGDRVDLLAYDRRLRAAVQGSSGASLLTSLVNAMAPLEPSLVETDARGMVAEVLRRTRRRALVVLLTGLDAAPLEEGLFPVLSTLTGRHELVVASVADPRVAEMLKARGDAEAVYDAASAARTTAERQRVTERLVRHGVSVVDAVPEELPPALADRYLALKAAGRL</sequence>
<dbReference type="PANTHER" id="PTHR33608:SF3">
    <property type="entry name" value="SLR2013 PROTEIN"/>
    <property type="match status" value="1"/>
</dbReference>
<keyword evidence="3" id="KW-1185">Reference proteome</keyword>
<evidence type="ECO:0000259" key="1">
    <source>
        <dbReference type="Pfam" id="PF01882"/>
    </source>
</evidence>
<dbReference type="PANTHER" id="PTHR33608">
    <property type="entry name" value="BLL2464 PROTEIN"/>
    <property type="match status" value="1"/>
</dbReference>